<dbReference type="RefSeq" id="WP_101263290.1">
    <property type="nucleotide sequence ID" value="NZ_MVDD01000023.1"/>
</dbReference>
<dbReference type="AlphaFoldDB" id="A0A2N3HRE2"/>
<dbReference type="Pfam" id="PF21601">
    <property type="entry name" value="GldM_2nd"/>
    <property type="match status" value="1"/>
</dbReference>
<organism evidence="2 3">
    <name type="scientific">Labilibaculum filiforme</name>
    <dbReference type="NCBI Taxonomy" id="1940526"/>
    <lineage>
        <taxon>Bacteria</taxon>
        <taxon>Pseudomonadati</taxon>
        <taxon>Bacteroidota</taxon>
        <taxon>Bacteroidia</taxon>
        <taxon>Marinilabiliales</taxon>
        <taxon>Marinifilaceae</taxon>
        <taxon>Labilibaculum</taxon>
    </lineage>
</organism>
<dbReference type="EMBL" id="MVDD01000023">
    <property type="protein sequence ID" value="PKQ60628.1"/>
    <property type="molecule type" value="Genomic_DNA"/>
</dbReference>
<evidence type="ECO:0000313" key="3">
    <source>
        <dbReference type="Proteomes" id="UP000233535"/>
    </source>
</evidence>
<dbReference type="OrthoDB" id="9840724at2"/>
<evidence type="ECO:0000313" key="2">
    <source>
        <dbReference type="EMBL" id="PKQ60628.1"/>
    </source>
</evidence>
<gene>
    <name evidence="2" type="ORF">BZG02_18740</name>
</gene>
<name>A0A2N3HRE2_9BACT</name>
<dbReference type="Proteomes" id="UP000233535">
    <property type="component" value="Unassembled WGS sequence"/>
</dbReference>
<sequence length="250" mass="29285">MKYLSIIIILLIGCNQKPDLQKEIDQQLQLVNEDYAELMNDLMILNSVNPVKYEFIITYFKGLDDAYKTIENELFSEDHYDFSLVKYHLGFYCRIIEESEWYDIIKNQYSKCNTRVVDFTQESHKTNEEKELLLLYLKTFQRIYTQSVLKEITNSEFKFNFIRPVVLEKKNRLKEGDEYEAQIFLSAVDTTKMPIFKIKNGLVGLGPYGQGVVKIKAKNKGITHWGGTVIWTKDSGIQLIFDVHDSFVVE</sequence>
<evidence type="ECO:0000259" key="1">
    <source>
        <dbReference type="Pfam" id="PF21601"/>
    </source>
</evidence>
<proteinExistence type="predicted"/>
<protein>
    <recommendedName>
        <fullName evidence="1">Gliding motility-associated protein GldM first immunoglobulin-like domain-containing protein</fullName>
    </recommendedName>
</protein>
<comment type="caution">
    <text evidence="2">The sequence shown here is derived from an EMBL/GenBank/DDBJ whole genome shotgun (WGS) entry which is preliminary data.</text>
</comment>
<dbReference type="InterPro" id="IPR048405">
    <property type="entry name" value="GldM_Ig-like-1"/>
</dbReference>
<accession>A0A2N3HRE2</accession>
<feature type="domain" description="Gliding motility-associated protein GldM first immunoglobulin-like" evidence="1">
    <location>
        <begin position="155"/>
        <end position="249"/>
    </location>
</feature>
<reference evidence="2 3" key="1">
    <citation type="journal article" date="2017" name="Front. Microbiol.">
        <title>Labilibaculum manganireducens gen. nov., sp. nov. and Labilibaculum filiforme sp. nov., Novel Bacteroidetes Isolated from Subsurface Sediments of the Baltic Sea.</title>
        <authorList>
            <person name="Vandieken V."/>
            <person name="Marshall I.P."/>
            <person name="Niemann H."/>
            <person name="Engelen B."/>
            <person name="Cypionka H."/>
        </authorList>
    </citation>
    <scope>NUCLEOTIDE SEQUENCE [LARGE SCALE GENOMIC DNA]</scope>
    <source>
        <strain evidence="2 3">59.16B</strain>
    </source>
</reference>
<keyword evidence="3" id="KW-1185">Reference proteome</keyword>